<gene>
    <name evidence="4" type="ORF">L1857_15810</name>
</gene>
<dbReference type="InterPro" id="IPR004474">
    <property type="entry name" value="LytR_CpsA_psr"/>
</dbReference>
<dbReference type="Pfam" id="PF03816">
    <property type="entry name" value="LytR_cpsA_psr"/>
    <property type="match status" value="1"/>
</dbReference>
<dbReference type="Gene3D" id="3.40.630.190">
    <property type="entry name" value="LCP protein"/>
    <property type="match status" value="1"/>
</dbReference>
<keyword evidence="5" id="KW-1185">Reference proteome</keyword>
<sequence length="390" mass="39972">MAYTAVGLASLLVLGGTGYAWTQLSRLDTGLATADVIAPSAQVPSGRASLSVDQNILLVGLDSRTDVRGNPLPQDVLDQLHAGDAADGGDTTDTMIVVHIPAGGGSATAISIPRDSYVQIAGGHGKHKINSAYTYGKQEALDTLREQGLTGAELERAASAAGARTAIETVEDFTGLTINHYAAVNLAGFFALSNAVGGVPVCLKEPVHDSYSGANFPAGEQTLSGAQALAFVRQRHGVPGSDLGRIARQQAFLSGMAQVVLGAGTLANPVRLSALIDAVQQSVIIDQGWDVLTFAEQMHNLTAGAITFATIPVQSLSLPTPYDGDAVKVDPVQVRDFIDALLGRSTPATSTSSTPTSVAKQAAETAGAPTTTPSATVQQTPTTDLSGCVS</sequence>
<reference evidence="4" key="1">
    <citation type="submission" date="2022-01" db="EMBL/GenBank/DDBJ databases">
        <title>PSI-footprinting approach for the identification of protein synthesis inhibitor producers.</title>
        <authorList>
            <person name="Handel F."/>
            <person name="Kulik A."/>
            <person name="Wex K.W."/>
            <person name="Berscheid A."/>
            <person name="Saur J.S."/>
            <person name="Winkler A."/>
            <person name="Wibberg D."/>
            <person name="Kalinowski J."/>
            <person name="Broetz-Oesterhelt H."/>
            <person name="Mast Y."/>
        </authorList>
    </citation>
    <scope>NUCLEOTIDE SEQUENCE</scope>
    <source>
        <strain evidence="4">KNN 49.3e</strain>
    </source>
</reference>
<proteinExistence type="inferred from homology"/>
<dbReference type="PANTHER" id="PTHR33392:SF6">
    <property type="entry name" value="POLYISOPRENYL-TEICHOIC ACID--PEPTIDOGLYCAN TEICHOIC ACID TRANSFERASE TAGU"/>
    <property type="match status" value="1"/>
</dbReference>
<comment type="similarity">
    <text evidence="1">Belongs to the LytR/CpsA/Psr (LCP) family.</text>
</comment>
<dbReference type="PANTHER" id="PTHR33392">
    <property type="entry name" value="POLYISOPRENYL-TEICHOIC ACID--PEPTIDOGLYCAN TEICHOIC ACID TRANSFERASE TAGU"/>
    <property type="match status" value="1"/>
</dbReference>
<dbReference type="EMBL" id="CP091196">
    <property type="protein sequence ID" value="UQS24186.1"/>
    <property type="molecule type" value="Genomic_DNA"/>
</dbReference>
<feature type="compositionally biased region" description="Polar residues" evidence="2">
    <location>
        <begin position="377"/>
        <end position="390"/>
    </location>
</feature>
<protein>
    <submittedName>
        <fullName evidence="4">LCP family protein</fullName>
    </submittedName>
</protein>
<organism evidence="4 5">
    <name type="scientific">Amycolatopsis thermalba</name>
    <dbReference type="NCBI Taxonomy" id="944492"/>
    <lineage>
        <taxon>Bacteria</taxon>
        <taxon>Bacillati</taxon>
        <taxon>Actinomycetota</taxon>
        <taxon>Actinomycetes</taxon>
        <taxon>Pseudonocardiales</taxon>
        <taxon>Pseudonocardiaceae</taxon>
        <taxon>Amycolatopsis</taxon>
    </lineage>
</organism>
<dbReference type="Proteomes" id="UP000830158">
    <property type="component" value="Chromosome"/>
</dbReference>
<evidence type="ECO:0000259" key="3">
    <source>
        <dbReference type="Pfam" id="PF03816"/>
    </source>
</evidence>
<evidence type="ECO:0000256" key="2">
    <source>
        <dbReference type="SAM" id="MobiDB-lite"/>
    </source>
</evidence>
<feature type="region of interest" description="Disordered" evidence="2">
    <location>
        <begin position="345"/>
        <end position="390"/>
    </location>
</feature>
<name>A0ABY4NVU3_9PSEU</name>
<feature type="domain" description="Cell envelope-related transcriptional attenuator" evidence="3">
    <location>
        <begin position="92"/>
        <end position="258"/>
    </location>
</feature>
<evidence type="ECO:0000256" key="1">
    <source>
        <dbReference type="ARBA" id="ARBA00006068"/>
    </source>
</evidence>
<dbReference type="InterPro" id="IPR050922">
    <property type="entry name" value="LytR/CpsA/Psr_CW_biosynth"/>
</dbReference>
<dbReference type="NCBIfam" id="TIGR00350">
    <property type="entry name" value="lytR_cpsA_psr"/>
    <property type="match status" value="1"/>
</dbReference>
<evidence type="ECO:0000313" key="5">
    <source>
        <dbReference type="Proteomes" id="UP000830158"/>
    </source>
</evidence>
<evidence type="ECO:0000313" key="4">
    <source>
        <dbReference type="EMBL" id="UQS24186.1"/>
    </source>
</evidence>
<accession>A0ABY4NVU3</accession>
<feature type="compositionally biased region" description="Low complexity" evidence="2">
    <location>
        <begin position="345"/>
        <end position="376"/>
    </location>
</feature>